<keyword evidence="9" id="KW-1185">Reference proteome</keyword>
<evidence type="ECO:0000256" key="5">
    <source>
        <dbReference type="PIRSR" id="PIRSR000137-2"/>
    </source>
</evidence>
<reference evidence="8 9" key="1">
    <citation type="submission" date="2012-10" db="EMBL/GenBank/DDBJ databases">
        <title>The draft sequence of the Mycobacterium pheli genome.</title>
        <authorList>
            <person name="Pettersson B.M.F."/>
            <person name="Das S."/>
            <person name="Dasgupta S."/>
            <person name="Bhattacharya A."/>
            <person name="Kirsebom L.A."/>
        </authorList>
    </citation>
    <scope>NUCLEOTIDE SEQUENCE [LARGE SCALE GENOMIC DNA]</scope>
    <source>
        <strain evidence="8 9">CCUG 21000</strain>
    </source>
</reference>
<keyword evidence="4 5" id="KW-0274">FAD</keyword>
<feature type="binding site" evidence="5">
    <location>
        <position position="448"/>
    </location>
    <ligand>
        <name>FAD</name>
        <dbReference type="ChEBI" id="CHEBI:57692"/>
    </ligand>
</feature>
<proteinExistence type="inferred from homology"/>
<feature type="domain" description="Glucose-methanol-choline oxidoreductase C-terminal" evidence="7">
    <location>
        <begin position="354"/>
        <end position="467"/>
    </location>
</feature>
<dbReference type="GO" id="GO:0016614">
    <property type="term" value="F:oxidoreductase activity, acting on CH-OH group of donors"/>
    <property type="evidence" value="ECO:0007669"/>
    <property type="project" value="InterPro"/>
</dbReference>
<protein>
    <submittedName>
        <fullName evidence="8">Glucose-methanol-choline oxidoreductase</fullName>
    </submittedName>
</protein>
<dbReference type="InterPro" id="IPR023978">
    <property type="entry name" value="GMC_oxidoreductase_bact"/>
</dbReference>
<feature type="binding site" evidence="5">
    <location>
        <position position="83"/>
    </location>
    <ligand>
        <name>FAD</name>
        <dbReference type="ChEBI" id="CHEBI:57692"/>
    </ligand>
</feature>
<feature type="domain" description="Glucose-methanol-choline oxidoreductase N-terminal" evidence="6">
    <location>
        <begin position="3"/>
        <end position="295"/>
    </location>
</feature>
<dbReference type="Pfam" id="PF05199">
    <property type="entry name" value="GMC_oxred_C"/>
    <property type="match status" value="1"/>
</dbReference>
<evidence type="ECO:0000256" key="3">
    <source>
        <dbReference type="ARBA" id="ARBA00022630"/>
    </source>
</evidence>
<dbReference type="PANTHER" id="PTHR11552:SF147">
    <property type="entry name" value="CHOLINE DEHYDROGENASE, MITOCHONDRIAL"/>
    <property type="match status" value="1"/>
</dbReference>
<comment type="similarity">
    <text evidence="2">Belongs to the GMC oxidoreductase family.</text>
</comment>
<dbReference type="PIRSF" id="PIRSF000137">
    <property type="entry name" value="Alcohol_oxidase"/>
    <property type="match status" value="1"/>
</dbReference>
<evidence type="ECO:0000256" key="4">
    <source>
        <dbReference type="ARBA" id="ARBA00022827"/>
    </source>
</evidence>
<evidence type="ECO:0000256" key="2">
    <source>
        <dbReference type="ARBA" id="ARBA00010790"/>
    </source>
</evidence>
<dbReference type="InterPro" id="IPR007867">
    <property type="entry name" value="GMC_OxRtase_C"/>
</dbReference>
<dbReference type="NCBIfam" id="TIGR03970">
    <property type="entry name" value="Rv0697"/>
    <property type="match status" value="1"/>
</dbReference>
<dbReference type="Proteomes" id="UP000325690">
    <property type="component" value="Unassembled WGS sequence"/>
</dbReference>
<dbReference type="SUPFAM" id="SSF51905">
    <property type="entry name" value="FAD/NAD(P)-binding domain"/>
    <property type="match status" value="1"/>
</dbReference>
<comment type="caution">
    <text evidence="8">The sequence shown here is derived from an EMBL/GenBank/DDBJ whole genome shotgun (WGS) entry which is preliminary data.</text>
</comment>
<gene>
    <name evidence="8" type="ORF">MPHL21000_23715</name>
</gene>
<sequence>MSDVLIVGAGSAGSVLAERLSADPSCRVTLVESGPAPTDPRVHTQISDGLRLPIGPASSVVRRYPTTLTVDPERHGQIMRGAVVGGSGAVNGGYFCRGLPSDFAAWNLPGWSWADVLPHFKALETDLDFRTDVHGTDGPITVQRVREFDGCTALFVAAATRAGHPWIADLNGSTPEAPVGAGVGPVPLNIHRGTRVGPGGAVLQPALERPNLTLLAGTRAVAVRIRDGRAVGVTCTGPAGRTDLDADRVVLCAGAVGSAHLLMLSGVGPAGVLRAAGIPVVADLPVGAAFADHPEWVVPVHWAETHGVPPLEAVLTTDDGLEIRSYTAGFGAMVTGRRNDPGDHPHIGVTLMRPRSRGRVTVVSDDPDRLPHIEHRYDTELADVDLLREGVEMVREIVGGTTELGPVSWSTSQHLSRTAPMGADDDPDAVVDPRCRVRGIDRLWVADGSVLPAITSRGPHATICMIGHRVAEFIG</sequence>
<evidence type="ECO:0000259" key="7">
    <source>
        <dbReference type="Pfam" id="PF05199"/>
    </source>
</evidence>
<evidence type="ECO:0000259" key="6">
    <source>
        <dbReference type="Pfam" id="PF00732"/>
    </source>
</evidence>
<organism evidence="8 9">
    <name type="scientific">Mycolicibacterium phlei DSM 43239 = CCUG 21000</name>
    <dbReference type="NCBI Taxonomy" id="1226750"/>
    <lineage>
        <taxon>Bacteria</taxon>
        <taxon>Bacillati</taxon>
        <taxon>Actinomycetota</taxon>
        <taxon>Actinomycetes</taxon>
        <taxon>Mycobacteriales</taxon>
        <taxon>Mycobacteriaceae</taxon>
        <taxon>Mycolicibacterium</taxon>
    </lineage>
</organism>
<dbReference type="InterPro" id="IPR012132">
    <property type="entry name" value="GMC_OxRdtase"/>
</dbReference>
<dbReference type="InterPro" id="IPR000172">
    <property type="entry name" value="GMC_OxRdtase_N"/>
</dbReference>
<dbReference type="EMBL" id="ANBP01000054">
    <property type="protein sequence ID" value="KAB7751886.1"/>
    <property type="molecule type" value="Genomic_DNA"/>
</dbReference>
<dbReference type="GeneID" id="74301681"/>
<evidence type="ECO:0000256" key="1">
    <source>
        <dbReference type="ARBA" id="ARBA00001974"/>
    </source>
</evidence>
<keyword evidence="3" id="KW-0285">Flavoprotein</keyword>
<dbReference type="InterPro" id="IPR036188">
    <property type="entry name" value="FAD/NAD-bd_sf"/>
</dbReference>
<name>A0A5N5UQK8_MYCPH</name>
<dbReference type="AlphaFoldDB" id="A0A5N5UQK8"/>
<dbReference type="GO" id="GO:0050660">
    <property type="term" value="F:flavin adenine dinucleotide binding"/>
    <property type="evidence" value="ECO:0007669"/>
    <property type="project" value="InterPro"/>
</dbReference>
<dbReference type="SUPFAM" id="SSF54373">
    <property type="entry name" value="FAD-linked reductases, C-terminal domain"/>
    <property type="match status" value="1"/>
</dbReference>
<evidence type="ECO:0000313" key="8">
    <source>
        <dbReference type="EMBL" id="KAB7751886.1"/>
    </source>
</evidence>
<accession>A0A5N5UQK8</accession>
<evidence type="ECO:0000313" key="9">
    <source>
        <dbReference type="Proteomes" id="UP000325690"/>
    </source>
</evidence>
<dbReference type="Gene3D" id="3.50.50.60">
    <property type="entry name" value="FAD/NAD(P)-binding domain"/>
    <property type="match status" value="2"/>
</dbReference>
<dbReference type="Pfam" id="PF00732">
    <property type="entry name" value="GMC_oxred_N"/>
    <property type="match status" value="1"/>
</dbReference>
<dbReference type="RefSeq" id="WP_040633054.1">
    <property type="nucleotide sequence ID" value="NZ_ANBO01000045.1"/>
</dbReference>
<dbReference type="Gene3D" id="3.30.410.40">
    <property type="match status" value="1"/>
</dbReference>
<comment type="cofactor">
    <cofactor evidence="1 5">
        <name>FAD</name>
        <dbReference type="ChEBI" id="CHEBI:57692"/>
    </cofactor>
</comment>
<dbReference type="PANTHER" id="PTHR11552">
    <property type="entry name" value="GLUCOSE-METHANOL-CHOLINE GMC OXIDOREDUCTASE"/>
    <property type="match status" value="1"/>
</dbReference>